<evidence type="ECO:0000313" key="1">
    <source>
        <dbReference type="EMBL" id="XFD40651.1"/>
    </source>
</evidence>
<evidence type="ECO:0000313" key="2">
    <source>
        <dbReference type="Proteomes" id="UP001149860"/>
    </source>
</evidence>
<dbReference type="EMBL" id="CP168151">
    <property type="protein sequence ID" value="XFD40651.1"/>
    <property type="molecule type" value="Genomic_DNA"/>
</dbReference>
<keyword evidence="1" id="KW-0378">Hydrolase</keyword>
<sequence>MKIPVKQIETMINQFDGKTGCVISVNDEIGYSFRADESFKSASLIKLAVLNALVDQQVPFDNLVPIDDQDFVGGSGVISLLQPSEMTVRGLLNMMISVSDNTATNILIAYLGGLESVNQWLRDHGFVKTSLNRLMMDQEAIKSGHDNVISAKEALKLLQMALSRSSEITDWFVDQQFRYKLPGNFDELGLPITVANKTGEGKSLDHDAARFMFGDQVIDIVLLTSDFSNRSDSIQLFNQIGELIAQTILNK</sequence>
<name>A0ACD5DHE6_9LACO</name>
<dbReference type="Proteomes" id="UP001149860">
    <property type="component" value="Chromosome"/>
</dbReference>
<organism evidence="1 2">
    <name type="scientific">Lentilactobacillus terminaliae</name>
    <dbReference type="NCBI Taxonomy" id="3003483"/>
    <lineage>
        <taxon>Bacteria</taxon>
        <taxon>Bacillati</taxon>
        <taxon>Bacillota</taxon>
        <taxon>Bacilli</taxon>
        <taxon>Lactobacillales</taxon>
        <taxon>Lactobacillaceae</taxon>
        <taxon>Lentilactobacillus</taxon>
    </lineage>
</organism>
<accession>A0ACD5DHE6</accession>
<keyword evidence="2" id="KW-1185">Reference proteome</keyword>
<protein>
    <submittedName>
        <fullName evidence="1">Serine hydrolase</fullName>
    </submittedName>
</protein>
<proteinExistence type="predicted"/>
<gene>
    <name evidence="1" type="ORF">O0236_004410</name>
</gene>
<reference evidence="1" key="1">
    <citation type="submission" date="2024-08" db="EMBL/GenBank/DDBJ databases">
        <title>Lentilactobacillus sp. nov., isolated from tree bark.</title>
        <authorList>
            <person name="Phuengjayaem S."/>
            <person name="Tanasupawat S."/>
        </authorList>
    </citation>
    <scope>NUCLEOTIDE SEQUENCE</scope>
    <source>
        <strain evidence="1">SPB1-3</strain>
    </source>
</reference>